<name>A0A6N6RGP7_9FLAO</name>
<proteinExistence type="predicted"/>
<dbReference type="RefSeq" id="WP_151667148.1">
    <property type="nucleotide sequence ID" value="NZ_WBVO01000004.1"/>
</dbReference>
<keyword evidence="1" id="KW-0732">Signal</keyword>
<dbReference type="EMBL" id="WBVO01000004">
    <property type="protein sequence ID" value="KAB2810359.1"/>
    <property type="molecule type" value="Genomic_DNA"/>
</dbReference>
<protein>
    <recommendedName>
        <fullName evidence="4">DUF3187 family protein</fullName>
    </recommendedName>
</protein>
<evidence type="ECO:0000313" key="3">
    <source>
        <dbReference type="Proteomes" id="UP000468650"/>
    </source>
</evidence>
<accession>A0A6N6RGP7</accession>
<feature type="signal peptide" evidence="1">
    <location>
        <begin position="1"/>
        <end position="25"/>
    </location>
</feature>
<dbReference type="Proteomes" id="UP000468650">
    <property type="component" value="Unassembled WGS sequence"/>
</dbReference>
<evidence type="ECO:0000313" key="2">
    <source>
        <dbReference type="EMBL" id="KAB2810359.1"/>
    </source>
</evidence>
<feature type="chain" id="PRO_5026814965" description="DUF3187 family protein" evidence="1">
    <location>
        <begin position="26"/>
        <end position="314"/>
    </location>
</feature>
<evidence type="ECO:0008006" key="4">
    <source>
        <dbReference type="Google" id="ProtNLM"/>
    </source>
</evidence>
<evidence type="ECO:0000256" key="1">
    <source>
        <dbReference type="SAM" id="SignalP"/>
    </source>
</evidence>
<organism evidence="2 3">
    <name type="scientific">Phaeocystidibacter luteus</name>
    <dbReference type="NCBI Taxonomy" id="911197"/>
    <lineage>
        <taxon>Bacteria</taxon>
        <taxon>Pseudomonadati</taxon>
        <taxon>Bacteroidota</taxon>
        <taxon>Flavobacteriia</taxon>
        <taxon>Flavobacteriales</taxon>
        <taxon>Phaeocystidibacteraceae</taxon>
        <taxon>Phaeocystidibacter</taxon>
    </lineage>
</organism>
<reference evidence="2 3" key="1">
    <citation type="submission" date="2019-09" db="EMBL/GenBank/DDBJ databases">
        <title>Genomes of family Cryomorphaceae.</title>
        <authorList>
            <person name="Bowman J.P."/>
        </authorList>
    </citation>
    <scope>NUCLEOTIDE SEQUENCE [LARGE SCALE GENOMIC DNA]</scope>
    <source>
        <strain evidence="2 3">LMG 25704</strain>
    </source>
</reference>
<gene>
    <name evidence="2" type="ORF">F8C67_07165</name>
</gene>
<dbReference type="AlphaFoldDB" id="A0A6N6RGP7"/>
<comment type="caution">
    <text evidence="2">The sequence shown here is derived from an EMBL/GenBank/DDBJ whole genome shotgun (WGS) entry which is preliminary data.</text>
</comment>
<sequence>MAKSLSTLIMAITLHILPAITIAQNARPIENYPDLYDPTQLYSSVSLSSGLSRIDEGFYSAVSSEYLWFTGELTWNFAFEANINLSKQIQLGVKLPGSNSEDRSPSSIFDNTSIGIAYQPHNNSGIYNSSLFAFKLSTPVTDDPQLGSNSIIYASPLSYAMSLNYTGSVILSDHVRLYPHIGGFRKIVNQHMAVHYADSSFFPPNEIKNGIVLGVSSSYDFSKSLYINFDLSSQFGQMIYEDGDYADLFNARNERSSAWSVEMSLNYFLNSRSLFFLSISFSQSSLSSNSYISDLLLRDSRIFLGYKYIFNRKE</sequence>
<keyword evidence="3" id="KW-1185">Reference proteome</keyword>